<evidence type="ECO:0000259" key="5">
    <source>
        <dbReference type="Pfam" id="PF07992"/>
    </source>
</evidence>
<reference evidence="6 7" key="1">
    <citation type="submission" date="2022-06" db="EMBL/GenBank/DDBJ databases">
        <title>Rhizosaccharibacter gen. nov. sp. nov. KSS12, endophytic bacteria isolated from sugarcane.</title>
        <authorList>
            <person name="Pitiwittayakul N."/>
        </authorList>
    </citation>
    <scope>NUCLEOTIDE SEQUENCE [LARGE SCALE GENOMIC DNA]</scope>
    <source>
        <strain evidence="6 7">KSS12</strain>
    </source>
</reference>
<evidence type="ECO:0000256" key="1">
    <source>
        <dbReference type="ARBA" id="ARBA00018719"/>
    </source>
</evidence>
<dbReference type="SUPFAM" id="SSF51905">
    <property type="entry name" value="FAD/NAD(P)-binding domain"/>
    <property type="match status" value="1"/>
</dbReference>
<dbReference type="InterPro" id="IPR036188">
    <property type="entry name" value="FAD/NAD-bd_sf"/>
</dbReference>
<evidence type="ECO:0000256" key="4">
    <source>
        <dbReference type="SAM" id="MobiDB-lite"/>
    </source>
</evidence>
<gene>
    <name evidence="6" type="ORF">NFI88_14840</name>
</gene>
<feature type="domain" description="FAD/NAD(P)-binding" evidence="5">
    <location>
        <begin position="13"/>
        <end position="295"/>
    </location>
</feature>
<accession>A0ABT1W2I9</accession>
<proteinExistence type="predicted"/>
<dbReference type="Gene3D" id="3.50.50.60">
    <property type="entry name" value="FAD/NAD(P)-binding domain"/>
    <property type="match status" value="2"/>
</dbReference>
<dbReference type="Proteomes" id="UP001524547">
    <property type="component" value="Unassembled WGS sequence"/>
</dbReference>
<dbReference type="PRINTS" id="PR00368">
    <property type="entry name" value="FADPNR"/>
</dbReference>
<name>A0ABT1W2I9_9PROT</name>
<dbReference type="Pfam" id="PF07992">
    <property type="entry name" value="Pyr_redox_2"/>
    <property type="match status" value="1"/>
</dbReference>
<dbReference type="PANTHER" id="PTHR48105">
    <property type="entry name" value="THIOREDOXIN REDUCTASE 1-RELATED-RELATED"/>
    <property type="match status" value="1"/>
</dbReference>
<dbReference type="InterPro" id="IPR050097">
    <property type="entry name" value="Ferredoxin-NADP_redctase_2"/>
</dbReference>
<keyword evidence="2" id="KW-0285">Flavoprotein</keyword>
<dbReference type="EMBL" id="JAMZEJ010000009">
    <property type="protein sequence ID" value="MCQ8242113.1"/>
    <property type="molecule type" value="Genomic_DNA"/>
</dbReference>
<organism evidence="6 7">
    <name type="scientific">Rhizosaccharibacter radicis</name>
    <dbReference type="NCBI Taxonomy" id="2782605"/>
    <lineage>
        <taxon>Bacteria</taxon>
        <taxon>Pseudomonadati</taxon>
        <taxon>Pseudomonadota</taxon>
        <taxon>Alphaproteobacteria</taxon>
        <taxon>Acetobacterales</taxon>
        <taxon>Acetobacteraceae</taxon>
        <taxon>Rhizosaccharibacter</taxon>
    </lineage>
</organism>
<dbReference type="RefSeq" id="WP_422920865.1">
    <property type="nucleotide sequence ID" value="NZ_JAMZEJ010000009.1"/>
</dbReference>
<evidence type="ECO:0000313" key="6">
    <source>
        <dbReference type="EMBL" id="MCQ8242113.1"/>
    </source>
</evidence>
<evidence type="ECO:0000256" key="3">
    <source>
        <dbReference type="ARBA" id="ARBA00023002"/>
    </source>
</evidence>
<evidence type="ECO:0000313" key="7">
    <source>
        <dbReference type="Proteomes" id="UP001524547"/>
    </source>
</evidence>
<comment type="caution">
    <text evidence="6">The sequence shown here is derived from an EMBL/GenBank/DDBJ whole genome shotgun (WGS) entry which is preliminary data.</text>
</comment>
<dbReference type="InterPro" id="IPR023753">
    <property type="entry name" value="FAD/NAD-binding_dom"/>
</dbReference>
<keyword evidence="3" id="KW-0560">Oxidoreductase</keyword>
<feature type="region of interest" description="Disordered" evidence="4">
    <location>
        <begin position="314"/>
        <end position="335"/>
    </location>
</feature>
<keyword evidence="7" id="KW-1185">Reference proteome</keyword>
<sequence length="335" mass="35924">MNAADDPAAERADCLVVGAGPAGLTAALYLRRFALRTLLVDAGRPRAALIPRTRNQPAFPGGISGRSLLKRMRRQVSLHGVEVADGTVLSAEREADGFVARFRPAGAEPVLLRSRTLLLATGIRDHRPAALPDPLHDRALRLGHVRYCPICDGFEARDRRIAVLGQGAHGMREAIFLRSYSADVFLIPPDGPLELDAAGRARLRDAGVTVLDQPVRRFALRPNGMELLVGDQPLRFDSVYPAMGARIHSDLAVALGAVDEAVCVPVDDHGRTRVPGLYAAGDVTRGLDQIATATALAAAAATAIRNDLADRTPLRRPRSLLRTRDDSPGTEPLPV</sequence>
<evidence type="ECO:0000256" key="2">
    <source>
        <dbReference type="ARBA" id="ARBA00022630"/>
    </source>
</evidence>
<protein>
    <recommendedName>
        <fullName evidence="1">Thioredoxin reductase</fullName>
    </recommendedName>
</protein>
<dbReference type="PRINTS" id="PR00469">
    <property type="entry name" value="PNDRDTASEII"/>
</dbReference>